<evidence type="ECO:0000256" key="6">
    <source>
        <dbReference type="ARBA" id="ARBA00023136"/>
    </source>
</evidence>
<dbReference type="InterPro" id="IPR048648">
    <property type="entry name" value="CRLF2-like_D2"/>
</dbReference>
<keyword evidence="7 10" id="KW-0675">Receptor</keyword>
<dbReference type="InterPro" id="IPR003961">
    <property type="entry name" value="FN3_dom"/>
</dbReference>
<dbReference type="CDD" id="cd00063">
    <property type="entry name" value="FN3"/>
    <property type="match status" value="1"/>
</dbReference>
<dbReference type="AlphaFoldDB" id="A0A1L8F6Z8"/>
<dbReference type="AGR" id="Xenbase:XB-GENE-6255850"/>
<evidence type="ECO:0000256" key="3">
    <source>
        <dbReference type="ARBA" id="ARBA00022692"/>
    </source>
</evidence>
<proteinExistence type="inferred from homology"/>
<comment type="subcellular location">
    <subcellularLocation>
        <location evidence="1">Membrane</location>
        <topology evidence="1">Single-pass type I membrane protein</topology>
    </subcellularLocation>
</comment>
<keyword evidence="6" id="KW-0472">Membrane</keyword>
<name>A0A1L8F6Z8_XENLA</name>
<comment type="similarity">
    <text evidence="2">Belongs to the type I cytokine receptor family. Type 5 subfamily.</text>
</comment>
<evidence type="ECO:0000256" key="7">
    <source>
        <dbReference type="ARBA" id="ARBA00023170"/>
    </source>
</evidence>
<dbReference type="Pfam" id="PF21604">
    <property type="entry name" value="CRLF2_D1"/>
    <property type="match status" value="1"/>
</dbReference>
<dbReference type="Gene3D" id="2.60.40.10">
    <property type="entry name" value="Immunoglobulins"/>
    <property type="match status" value="2"/>
</dbReference>
<dbReference type="PANTHER" id="PTHR23037">
    <property type="entry name" value="CYTOKINE RECEPTOR"/>
    <property type="match status" value="1"/>
</dbReference>
<evidence type="ECO:0000256" key="8">
    <source>
        <dbReference type="ARBA" id="ARBA00023180"/>
    </source>
</evidence>
<protein>
    <submittedName>
        <fullName evidence="10">Cytokine receptor common subunit gamma isoform X1</fullName>
    </submittedName>
</protein>
<evidence type="ECO:0000256" key="1">
    <source>
        <dbReference type="ARBA" id="ARBA00004479"/>
    </source>
</evidence>
<dbReference type="PaxDb" id="8355-A0A1L8F6Z8"/>
<dbReference type="OMA" id="TAGCWLQ"/>
<dbReference type="Xenbase" id="XB-GENE-6255850">
    <property type="gene designation" value="il2rg.L"/>
</dbReference>
<dbReference type="PANTHER" id="PTHR23037:SF47">
    <property type="entry name" value="INTERLEUKIN 2 RECEPTOR SUBUNIT GAMMA"/>
    <property type="match status" value="1"/>
</dbReference>
<keyword evidence="8" id="KW-0325">Glycoprotein</keyword>
<evidence type="ECO:0000313" key="11">
    <source>
        <dbReference type="Xenbase" id="XB-GENE-6255850"/>
    </source>
</evidence>
<dbReference type="PROSITE" id="PS50853">
    <property type="entry name" value="FN3"/>
    <property type="match status" value="1"/>
</dbReference>
<evidence type="ECO:0000313" key="9">
    <source>
        <dbReference type="Proteomes" id="UP000186698"/>
    </source>
</evidence>
<sequence length="350" mass="40094">MLDLETERETHAAFKSRHLQLLKVSSLCYRNMTKMGPSLIFITLLLLNCCIQANSITVNCIVTQDKDMTCMWNKDGLSFENYSLYYWYNSDGVKAAAPCAHYLQERGINIGCWFNSSAVRTFSTFNVRLNSSKQEHKQLFRNLQDLVKLEPPVKLHVENTSDLELLLSWEPSRGFRLLCFTYQVKYRSLASDSWTVKNVTSTQFSLPSYSRDKLYTFHVRSKLSDLCASAVLWSEWSVGVSWGRNDTIPITETSLPIIAIISVGFSIAFFCVLAMLIRTERIWVILVPQIPNPEKGLQDLYKMYDGDFQEWIGVSKDVVKSLNHNYTEPLCSVCEDTECPVVENKKPPPT</sequence>
<dbReference type="RefSeq" id="XP_018085229.1">
    <property type="nucleotide sequence ID" value="XM_018229740.2"/>
</dbReference>
<dbReference type="InterPro" id="IPR013783">
    <property type="entry name" value="Ig-like_fold"/>
</dbReference>
<reference evidence="10" key="1">
    <citation type="submission" date="2025-08" db="UniProtKB">
        <authorList>
            <consortium name="RefSeq"/>
        </authorList>
    </citation>
    <scope>IDENTIFICATION</scope>
    <source>
        <strain evidence="10">J_2021</strain>
        <tissue evidence="10">Erythrocytes</tissue>
    </source>
</reference>
<evidence type="ECO:0000256" key="4">
    <source>
        <dbReference type="ARBA" id="ARBA00022729"/>
    </source>
</evidence>
<dbReference type="FunFam" id="2.60.40.10:FF:000754">
    <property type="entry name" value="Cytokine receptor common subunit gamma"/>
    <property type="match status" value="1"/>
</dbReference>
<keyword evidence="5" id="KW-1133">Transmembrane helix</keyword>
<dbReference type="CTD" id="100036958"/>
<keyword evidence="4" id="KW-0732">Signal</keyword>
<evidence type="ECO:0000313" key="10">
    <source>
        <dbReference type="RefSeq" id="XP_018085229.1"/>
    </source>
</evidence>
<dbReference type="GO" id="GO:0004896">
    <property type="term" value="F:cytokine receptor activity"/>
    <property type="evidence" value="ECO:0000318"/>
    <property type="project" value="GO_Central"/>
</dbReference>
<dbReference type="GeneID" id="100036958"/>
<dbReference type="OrthoDB" id="8942047at2759"/>
<keyword evidence="9" id="KW-1185">Reference proteome</keyword>
<dbReference type="Bgee" id="100036958">
    <property type="expression patterns" value="Expressed in spleen and 13 other cell types or tissues"/>
</dbReference>
<dbReference type="InterPro" id="IPR048651">
    <property type="entry name" value="CRLF2-like_D1"/>
</dbReference>
<dbReference type="GO" id="GO:0009897">
    <property type="term" value="C:external side of plasma membrane"/>
    <property type="evidence" value="ECO:0000318"/>
    <property type="project" value="GO_Central"/>
</dbReference>
<evidence type="ECO:0000256" key="2">
    <source>
        <dbReference type="ARBA" id="ARBA00008159"/>
    </source>
</evidence>
<evidence type="ECO:0000256" key="5">
    <source>
        <dbReference type="ARBA" id="ARBA00022989"/>
    </source>
</evidence>
<accession>A0A1L8F6Z8</accession>
<dbReference type="SUPFAM" id="SSF49265">
    <property type="entry name" value="Fibronectin type III"/>
    <property type="match status" value="2"/>
</dbReference>
<dbReference type="Proteomes" id="UP000186698">
    <property type="component" value="Chromosome 8L"/>
</dbReference>
<dbReference type="InterPro" id="IPR036116">
    <property type="entry name" value="FN3_sf"/>
</dbReference>
<organism evidence="9 10">
    <name type="scientific">Xenopus laevis</name>
    <name type="common">African clawed frog</name>
    <dbReference type="NCBI Taxonomy" id="8355"/>
    <lineage>
        <taxon>Eukaryota</taxon>
        <taxon>Metazoa</taxon>
        <taxon>Chordata</taxon>
        <taxon>Craniata</taxon>
        <taxon>Vertebrata</taxon>
        <taxon>Euteleostomi</taxon>
        <taxon>Amphibia</taxon>
        <taxon>Batrachia</taxon>
        <taxon>Anura</taxon>
        <taxon>Pipoidea</taxon>
        <taxon>Pipidae</taxon>
        <taxon>Xenopodinae</taxon>
        <taxon>Xenopus</taxon>
        <taxon>Xenopus</taxon>
    </lineage>
</organism>
<dbReference type="Pfam" id="PF21605">
    <property type="entry name" value="CRLF2-like_D2"/>
    <property type="match status" value="1"/>
</dbReference>
<gene>
    <name evidence="10 11" type="primary">il2rg.L</name>
</gene>
<keyword evidence="3" id="KW-0812">Transmembrane</keyword>
<dbReference type="STRING" id="8355.A0A1L8F6Z8"/>
<dbReference type="GO" id="GO:0019221">
    <property type="term" value="P:cytokine-mediated signaling pathway"/>
    <property type="evidence" value="ECO:0000318"/>
    <property type="project" value="GO_Central"/>
</dbReference>
<dbReference type="KEGG" id="xla:100036958"/>